<dbReference type="GeneID" id="55620312"/>
<accession>A0A514A8J9</accession>
<name>A0A514A8J9_9CAUD</name>
<proteinExistence type="predicted"/>
<protein>
    <submittedName>
        <fullName evidence="1">Uncharacterized protein</fullName>
    </submittedName>
</protein>
<sequence>MKSLLLVAALVANEPVLVQPDNAGGRLELYADSTGCDYGWLKGSALNSANLVTMDFCWRLRRDTGQVVFDNGHDASVEEFNLSAKGIVWIRRYVL</sequence>
<dbReference type="EMBL" id="MN038177">
    <property type="protein sequence ID" value="QDH49596.1"/>
    <property type="molecule type" value="Genomic_DNA"/>
</dbReference>
<dbReference type="KEGG" id="vg:55620312"/>
<dbReference type="Proteomes" id="UP000319711">
    <property type="component" value="Segment"/>
</dbReference>
<organism evidence="1 3">
    <name type="scientific">Pantoea phage Kyle</name>
    <dbReference type="NCBI Taxonomy" id="2589665"/>
    <lineage>
        <taxon>Viruses</taxon>
        <taxon>Duplodnaviria</taxon>
        <taxon>Heunggongvirae</taxon>
        <taxon>Uroviricota</taxon>
        <taxon>Caudoviricetes</taxon>
        <taxon>Lindbergviridae</taxon>
        <taxon>Kylevirus</taxon>
        <taxon>Kylevirus kyle</taxon>
    </lineage>
</organism>
<dbReference type="EMBL" id="MN038177">
    <property type="protein sequence ID" value="QDH49667.1"/>
    <property type="molecule type" value="Genomic_DNA"/>
</dbReference>
<keyword evidence="3" id="KW-1185">Reference proteome</keyword>
<reference evidence="1 3" key="1">
    <citation type="submission" date="2019-06" db="EMBL/GenBank/DDBJ databases">
        <authorList>
            <person name="Fakulujo A."/>
            <person name="Fiaz D."/>
            <person name="Garg S."/>
            <person name="Gordon G."/>
            <person name="Haider Z."/>
            <person name="Hale A."/>
            <person name="Hodges K."/>
            <person name="Jacob L."/>
            <person name="Kandil F."/>
            <person name="Kincaid V."/>
            <person name="Melchor-Guerra M."/>
            <person name="Morrelli A."/>
            <person name="Morris R."/>
            <person name="Nawaz M."/>
            <person name="Nguyen N."/>
            <person name="Omair A."/>
            <person name="Pray J."/>
            <person name="Saleem H."/>
            <person name="Saravane K."/>
            <person name="Sharma A."/>
            <person name="Singh A."/>
            <person name="Walston M."/>
            <person name="Zaman H."/>
            <person name="Puthuveetil N."/>
            <person name="Do L."/>
            <person name="Islam N."/>
            <person name="Johnson A."/>
        </authorList>
    </citation>
    <scope>NUCLEOTIDE SEQUENCE [LARGE SCALE GENOMIC DNA]</scope>
</reference>
<gene>
    <name evidence="1" type="primary">104</name>
    <name evidence="2" type="synonym">2</name>
    <name evidence="1" type="ORF">KYLE_108</name>
    <name evidence="2" type="ORF">KYLE_2</name>
</gene>
<evidence type="ECO:0000313" key="2">
    <source>
        <dbReference type="EMBL" id="QDH49667.1"/>
    </source>
</evidence>
<evidence type="ECO:0000313" key="1">
    <source>
        <dbReference type="EMBL" id="QDH49596.1"/>
    </source>
</evidence>
<dbReference type="RefSeq" id="YP_009849940.1">
    <property type="nucleotide sequence ID" value="NC_048796.1"/>
</dbReference>
<evidence type="ECO:0000313" key="3">
    <source>
        <dbReference type="Proteomes" id="UP000319711"/>
    </source>
</evidence>